<dbReference type="AlphaFoldDB" id="A0A388JNJ7"/>
<reference evidence="2 3" key="1">
    <citation type="journal article" date="2018" name="Cell">
        <title>The Chara Genome: Secondary Complexity and Implications for Plant Terrestrialization.</title>
        <authorList>
            <person name="Nishiyama T."/>
            <person name="Sakayama H."/>
            <person name="Vries J.D."/>
            <person name="Buschmann H."/>
            <person name="Saint-Marcoux D."/>
            <person name="Ullrich K.K."/>
            <person name="Haas F.B."/>
            <person name="Vanderstraeten L."/>
            <person name="Becker D."/>
            <person name="Lang D."/>
            <person name="Vosolsobe S."/>
            <person name="Rombauts S."/>
            <person name="Wilhelmsson P.K.I."/>
            <person name="Janitza P."/>
            <person name="Kern R."/>
            <person name="Heyl A."/>
            <person name="Rumpler F."/>
            <person name="Villalobos L.I.A.C."/>
            <person name="Clay J.M."/>
            <person name="Skokan R."/>
            <person name="Toyoda A."/>
            <person name="Suzuki Y."/>
            <person name="Kagoshima H."/>
            <person name="Schijlen E."/>
            <person name="Tajeshwar N."/>
            <person name="Catarino B."/>
            <person name="Hetherington A.J."/>
            <person name="Saltykova A."/>
            <person name="Bonnot C."/>
            <person name="Breuninger H."/>
            <person name="Symeonidi A."/>
            <person name="Radhakrishnan G.V."/>
            <person name="Van Nieuwerburgh F."/>
            <person name="Deforce D."/>
            <person name="Chang C."/>
            <person name="Karol K.G."/>
            <person name="Hedrich R."/>
            <person name="Ulvskov P."/>
            <person name="Glockner G."/>
            <person name="Delwiche C.F."/>
            <person name="Petrasek J."/>
            <person name="Van de Peer Y."/>
            <person name="Friml J."/>
            <person name="Beilby M."/>
            <person name="Dolan L."/>
            <person name="Kohara Y."/>
            <person name="Sugano S."/>
            <person name="Fujiyama A."/>
            <person name="Delaux P.-M."/>
            <person name="Quint M."/>
            <person name="TheiBen G."/>
            <person name="Hagemann M."/>
            <person name="Harholt J."/>
            <person name="Dunand C."/>
            <person name="Zachgo S."/>
            <person name="Langdale J."/>
            <person name="Maumus F."/>
            <person name="Straeten D.V.D."/>
            <person name="Gould S.B."/>
            <person name="Rensing S.A."/>
        </authorList>
    </citation>
    <scope>NUCLEOTIDE SEQUENCE [LARGE SCALE GENOMIC DNA]</scope>
    <source>
        <strain evidence="2 3">S276</strain>
    </source>
</reference>
<proteinExistence type="predicted"/>
<dbReference type="Proteomes" id="UP000265515">
    <property type="component" value="Unassembled WGS sequence"/>
</dbReference>
<organism evidence="2 3">
    <name type="scientific">Chara braunii</name>
    <name type="common">Braun's stonewort</name>
    <dbReference type="NCBI Taxonomy" id="69332"/>
    <lineage>
        <taxon>Eukaryota</taxon>
        <taxon>Viridiplantae</taxon>
        <taxon>Streptophyta</taxon>
        <taxon>Charophyceae</taxon>
        <taxon>Charales</taxon>
        <taxon>Characeae</taxon>
        <taxon>Chara</taxon>
    </lineage>
</organism>
<dbReference type="Gramene" id="GBG59364">
    <property type="protein sequence ID" value="GBG59364"/>
    <property type="gene ID" value="CBR_g38392"/>
</dbReference>
<evidence type="ECO:0000256" key="1">
    <source>
        <dbReference type="SAM" id="MobiDB-lite"/>
    </source>
</evidence>
<feature type="compositionally biased region" description="Polar residues" evidence="1">
    <location>
        <begin position="236"/>
        <end position="247"/>
    </location>
</feature>
<evidence type="ECO:0000313" key="2">
    <source>
        <dbReference type="EMBL" id="GBG59364.1"/>
    </source>
</evidence>
<name>A0A388JNJ7_CHABU</name>
<evidence type="ECO:0000313" key="3">
    <source>
        <dbReference type="Proteomes" id="UP000265515"/>
    </source>
</evidence>
<dbReference type="EMBL" id="BFEA01000004">
    <property type="protein sequence ID" value="GBG59364.1"/>
    <property type="molecule type" value="Genomic_DNA"/>
</dbReference>
<sequence>MLVRRRLKELTASLFSPDLARCDIDGGTISHVGRVKAAMLEILEVIGELEEECYFQPVALSDKSQMDTLTSECNDLFEKGCTQGVLLVNSWGGELPASMVADGHFLLDRPPLSSKAESASTLPMEVSDPLCTMDFLDDMTSTIGAVSQIITVIPTTISATAMIPLCTMGILDNTTSTTGAESRIITAISTTTSAMIASICITEISNESGVFSIQRVAPVGISMIFNGVGVLTNQASTTSSKEASPTATGIIKTSDGLGELLDTPKTHPRYTKNDAGSGRQQEDI</sequence>
<protein>
    <submittedName>
        <fullName evidence="2">Uncharacterized protein</fullName>
    </submittedName>
</protein>
<feature type="region of interest" description="Disordered" evidence="1">
    <location>
        <begin position="236"/>
        <end position="284"/>
    </location>
</feature>
<keyword evidence="3" id="KW-1185">Reference proteome</keyword>
<comment type="caution">
    <text evidence="2">The sequence shown here is derived from an EMBL/GenBank/DDBJ whole genome shotgun (WGS) entry which is preliminary data.</text>
</comment>
<accession>A0A388JNJ7</accession>
<gene>
    <name evidence="2" type="ORF">CBR_g38392</name>
</gene>